<reference evidence="2 3" key="1">
    <citation type="submission" date="2024-08" db="EMBL/GenBank/DDBJ databases">
        <title>Whole-genome sequencing of halo(alkali)philic microorganisms from hypersaline lakes.</title>
        <authorList>
            <person name="Sorokin D.Y."/>
            <person name="Merkel A.Y."/>
            <person name="Messina E."/>
            <person name="Yakimov M."/>
        </authorList>
    </citation>
    <scope>NUCLEOTIDE SEQUENCE [LARGE SCALE GENOMIC DNA]</scope>
    <source>
        <strain evidence="2 3">AB-hyl4</strain>
    </source>
</reference>
<evidence type="ECO:0000313" key="2">
    <source>
        <dbReference type="EMBL" id="MFA9477113.1"/>
    </source>
</evidence>
<name>A0ABV4U479_9BACT</name>
<evidence type="ECO:0000313" key="3">
    <source>
        <dbReference type="Proteomes" id="UP001575105"/>
    </source>
</evidence>
<gene>
    <name evidence="2" type="ORF">ACERK3_02280</name>
</gene>
<dbReference type="Proteomes" id="UP001575105">
    <property type="component" value="Unassembled WGS sequence"/>
</dbReference>
<dbReference type="RefSeq" id="WP_425344035.1">
    <property type="nucleotide sequence ID" value="NZ_JBGUBD010000001.1"/>
</dbReference>
<proteinExistence type="predicted"/>
<evidence type="ECO:0000256" key="1">
    <source>
        <dbReference type="SAM" id="MobiDB-lite"/>
    </source>
</evidence>
<keyword evidence="3" id="KW-1185">Reference proteome</keyword>
<sequence length="67" mass="7509">MEGDTDRRQIGYRAGVLTGIDETRRHINAGATPEQMKRWRDEVERWTDARGWPSPVPSLTDVEGGGA</sequence>
<protein>
    <submittedName>
        <fullName evidence="2">Uncharacterized protein</fullName>
    </submittedName>
</protein>
<organism evidence="2 3">
    <name type="scientific">Natronomicrosphaera hydrolytica</name>
    <dbReference type="NCBI Taxonomy" id="3242702"/>
    <lineage>
        <taxon>Bacteria</taxon>
        <taxon>Pseudomonadati</taxon>
        <taxon>Planctomycetota</taxon>
        <taxon>Phycisphaerae</taxon>
        <taxon>Phycisphaerales</taxon>
        <taxon>Phycisphaeraceae</taxon>
        <taxon>Natronomicrosphaera</taxon>
    </lineage>
</organism>
<feature type="region of interest" description="Disordered" evidence="1">
    <location>
        <begin position="48"/>
        <end position="67"/>
    </location>
</feature>
<accession>A0ABV4U479</accession>
<dbReference type="EMBL" id="JBGUBD010000001">
    <property type="protein sequence ID" value="MFA9477113.1"/>
    <property type="molecule type" value="Genomic_DNA"/>
</dbReference>
<comment type="caution">
    <text evidence="2">The sequence shown here is derived from an EMBL/GenBank/DDBJ whole genome shotgun (WGS) entry which is preliminary data.</text>
</comment>